<proteinExistence type="predicted"/>
<reference evidence="1" key="2">
    <citation type="journal article" date="2012" name="Virus Res.">
        <title>Genomic characterization of seven distinct bat coronaviruses in Kenya.</title>
        <authorList>
            <person name="Tao Y."/>
            <person name="Tang K."/>
            <person name="Shi M."/>
            <person name="Conrardy C."/>
            <person name="Li K.S."/>
            <person name="Lau S.K."/>
            <person name="Anderson L.J."/>
            <person name="Tong S."/>
        </authorList>
    </citation>
    <scope>NUCLEOTIDE SEQUENCE</scope>
    <source>
        <strain evidence="1">BtKY33</strain>
    </source>
</reference>
<organism evidence="1">
    <name type="scientific">Miniopterus bat coronavirus/Kenya/KY33/2006</name>
    <dbReference type="NCBI Taxonomy" id="983928"/>
    <lineage>
        <taxon>Viruses</taxon>
        <taxon>Riboviria</taxon>
        <taxon>Orthornavirae</taxon>
        <taxon>Pisuviricota</taxon>
        <taxon>Pisoniviricetes</taxon>
        <taxon>Nidovirales</taxon>
        <taxon>Cornidovirineae</taxon>
        <taxon>Coronaviridae</taxon>
        <taxon>Orthocoronavirinae</taxon>
        <taxon>Alphacoronavirus</taxon>
    </lineage>
</organism>
<reference evidence="1" key="1">
    <citation type="journal article" date="2009" name="Emerg. Infect. Dis.">
        <title>Detection of novel SARS-like and other coronaviruses in bats from Kenya.</title>
        <authorList>
            <person name="Tong S."/>
            <person name="Conrardy C."/>
            <person name="Ruone S."/>
            <person name="Kuzmin I.V."/>
            <person name="Guo X."/>
            <person name="Tao Y."/>
            <person name="Niezgoda M."/>
            <person name="Haynes L."/>
            <person name="Agwanda B."/>
            <person name="Breiman R.F."/>
            <person name="Anderson L.J."/>
            <person name="Rupprecht C.E."/>
        </authorList>
    </citation>
    <scope>NUCLEOTIDE SEQUENCE</scope>
    <source>
        <strain evidence="1">BtKY33</strain>
    </source>
</reference>
<accession>F1DB12</accession>
<name>F1DB12_9ALPC</name>
<gene>
    <name evidence="1" type="primary">ORFx</name>
</gene>
<sequence>MRFSLFLLIAILAALSSSVPLRRRRALIPGEMDDCTTLCYRCRQSLDLLFADHVLTFKEDKFLVPPQCAGYLARCKPNYNMLLGDSFFVAIPVEKPDGTTSYRFSDDGKRVSPDGYVMISSVFENFREHVRRGYKERVEAEANLVGTISHAHPTEESSPPS</sequence>
<dbReference type="EMBL" id="HQ728485">
    <property type="protein sequence ID" value="ADX59493.1"/>
    <property type="molecule type" value="Genomic_RNA"/>
</dbReference>
<evidence type="ECO:0000313" key="1">
    <source>
        <dbReference type="EMBL" id="ADX59493.1"/>
    </source>
</evidence>
<protein>
    <submittedName>
        <fullName evidence="1">Uncharacterized protein</fullName>
    </submittedName>
</protein>